<name>A0ACC0Z4E7_9ROSI</name>
<accession>A0ACC0Z4E7</accession>
<comment type="caution">
    <text evidence="1">The sequence shown here is derived from an EMBL/GenBank/DDBJ whole genome shotgun (WGS) entry which is preliminary data.</text>
</comment>
<evidence type="ECO:0000313" key="1">
    <source>
        <dbReference type="EMBL" id="KAJ0045213.1"/>
    </source>
</evidence>
<keyword evidence="2" id="KW-1185">Reference proteome</keyword>
<reference evidence="2" key="1">
    <citation type="journal article" date="2023" name="G3 (Bethesda)">
        <title>Genome assembly and association tests identify interacting loci associated with vigor, precocity, and sex in interspecific pistachio rootstocks.</title>
        <authorList>
            <person name="Palmer W."/>
            <person name="Jacygrad E."/>
            <person name="Sagayaradj S."/>
            <person name="Cavanaugh K."/>
            <person name="Han R."/>
            <person name="Bertier L."/>
            <person name="Beede B."/>
            <person name="Kafkas S."/>
            <person name="Golino D."/>
            <person name="Preece J."/>
            <person name="Michelmore R."/>
        </authorList>
    </citation>
    <scope>NUCLEOTIDE SEQUENCE [LARGE SCALE GENOMIC DNA]</scope>
</reference>
<protein>
    <submittedName>
        <fullName evidence="1">Uncharacterized protein</fullName>
    </submittedName>
</protein>
<evidence type="ECO:0000313" key="2">
    <source>
        <dbReference type="Proteomes" id="UP001163603"/>
    </source>
</evidence>
<sequence length="52" mass="5943">MTPRRGGCMIPATLQCPPPPKKKPVNLKRREPPKEGYFQPPDLEVLFAMKPR</sequence>
<organism evidence="1 2">
    <name type="scientific">Pistacia integerrima</name>
    <dbReference type="NCBI Taxonomy" id="434235"/>
    <lineage>
        <taxon>Eukaryota</taxon>
        <taxon>Viridiplantae</taxon>
        <taxon>Streptophyta</taxon>
        <taxon>Embryophyta</taxon>
        <taxon>Tracheophyta</taxon>
        <taxon>Spermatophyta</taxon>
        <taxon>Magnoliopsida</taxon>
        <taxon>eudicotyledons</taxon>
        <taxon>Gunneridae</taxon>
        <taxon>Pentapetalae</taxon>
        <taxon>rosids</taxon>
        <taxon>malvids</taxon>
        <taxon>Sapindales</taxon>
        <taxon>Anacardiaceae</taxon>
        <taxon>Pistacia</taxon>
    </lineage>
</organism>
<dbReference type="EMBL" id="CM047738">
    <property type="protein sequence ID" value="KAJ0045213.1"/>
    <property type="molecule type" value="Genomic_DNA"/>
</dbReference>
<proteinExistence type="predicted"/>
<gene>
    <name evidence="1" type="ORF">Pint_06339</name>
</gene>
<dbReference type="Proteomes" id="UP001163603">
    <property type="component" value="Chromosome 3"/>
</dbReference>